<feature type="compositionally biased region" description="Polar residues" evidence="2">
    <location>
        <begin position="335"/>
        <end position="346"/>
    </location>
</feature>
<dbReference type="EMBL" id="VJMH01005254">
    <property type="protein sequence ID" value="KAF0698239.1"/>
    <property type="molecule type" value="Genomic_DNA"/>
</dbReference>
<evidence type="ECO:0000313" key="6">
    <source>
        <dbReference type="Proteomes" id="UP000332933"/>
    </source>
</evidence>
<dbReference type="InterPro" id="IPR001789">
    <property type="entry name" value="Sig_transdc_resp-reg_receiver"/>
</dbReference>
<dbReference type="AlphaFoldDB" id="A0A485KTB4"/>
<feature type="region of interest" description="Disordered" evidence="2">
    <location>
        <begin position="396"/>
        <end position="459"/>
    </location>
</feature>
<proteinExistence type="predicted"/>
<evidence type="ECO:0000259" key="3">
    <source>
        <dbReference type="PROSITE" id="PS50110"/>
    </source>
</evidence>
<dbReference type="GO" id="GO:0000160">
    <property type="term" value="P:phosphorelay signal transduction system"/>
    <property type="evidence" value="ECO:0007669"/>
    <property type="project" value="InterPro"/>
</dbReference>
<keyword evidence="6" id="KW-1185">Reference proteome</keyword>
<evidence type="ECO:0000256" key="1">
    <source>
        <dbReference type="PROSITE-ProRule" id="PRU00169"/>
    </source>
</evidence>
<gene>
    <name evidence="5" type="primary">Aste57867_11127</name>
    <name evidence="4" type="ORF">As57867_011085</name>
    <name evidence="5" type="ORF">ASTE57867_11127</name>
</gene>
<name>A0A485KTB4_9STRA</name>
<sequence>MKRRGLLVPVDYAASQFMASFDHVLATRREQPNAQLSSPTTTDDHMLWGHIQATIEHLQVTGFGATQPRTSRRPAEDTTTESADETRVAETTTRPAIDRTTKVIPFNATQEATLVTRLQPLDVPRVATLGAPEDAIEAVTPARNQTMLEQLFGKKKKSSKKNKHKQEEQPAKLAKIMVGGLTDDNISLIARYIHLLGFGEVICATSSDEAVALCRPRDGCPSLFDLVLFVVGRDLERAVPILETLKAFVGPRVILVGGDPDEELKTYAIAYQCVDQGAVYFATIPIVFEELRVQMHRILTRDSTNFILGRKKDKPTSMFAKAISRRRSADEAHSNDSTTSSITTRSWFEPAGALPPLQTAEPNLEDAKSMSWPPPPVASSAAAPSTVTAVVGAVEGSFKPSQPRQASPQFKPPSPRSRYTTDPHKSRRHSQQSTADFDRHTLRAQQRVQATHGKGRPII</sequence>
<organism evidence="5 6">
    <name type="scientific">Aphanomyces stellatus</name>
    <dbReference type="NCBI Taxonomy" id="120398"/>
    <lineage>
        <taxon>Eukaryota</taxon>
        <taxon>Sar</taxon>
        <taxon>Stramenopiles</taxon>
        <taxon>Oomycota</taxon>
        <taxon>Saprolegniomycetes</taxon>
        <taxon>Saprolegniales</taxon>
        <taxon>Verrucalvaceae</taxon>
        <taxon>Aphanomyces</taxon>
    </lineage>
</organism>
<accession>A0A485KTB4</accession>
<comment type="caution">
    <text evidence="1">Lacks conserved residue(s) required for the propagation of feature annotation.</text>
</comment>
<feature type="domain" description="Response regulatory" evidence="3">
    <location>
        <begin position="175"/>
        <end position="299"/>
    </location>
</feature>
<evidence type="ECO:0000256" key="2">
    <source>
        <dbReference type="SAM" id="MobiDB-lite"/>
    </source>
</evidence>
<dbReference type="PROSITE" id="PS50110">
    <property type="entry name" value="RESPONSE_REGULATORY"/>
    <property type="match status" value="1"/>
</dbReference>
<reference evidence="5 6" key="1">
    <citation type="submission" date="2019-03" db="EMBL/GenBank/DDBJ databases">
        <authorList>
            <person name="Gaulin E."/>
            <person name="Dumas B."/>
        </authorList>
    </citation>
    <scope>NUCLEOTIDE SEQUENCE [LARGE SCALE GENOMIC DNA]</scope>
    <source>
        <strain evidence="5">CBS 568.67</strain>
    </source>
</reference>
<feature type="compositionally biased region" description="Polar residues" evidence="2">
    <location>
        <begin position="399"/>
        <end position="408"/>
    </location>
</feature>
<reference evidence="4" key="2">
    <citation type="submission" date="2019-06" db="EMBL/GenBank/DDBJ databases">
        <title>Genomics analysis of Aphanomyces spp. identifies a new class of oomycete effector associated with host adaptation.</title>
        <authorList>
            <person name="Gaulin E."/>
        </authorList>
    </citation>
    <scope>NUCLEOTIDE SEQUENCE</scope>
    <source>
        <strain evidence="4">CBS 578.67</strain>
    </source>
</reference>
<evidence type="ECO:0000313" key="5">
    <source>
        <dbReference type="EMBL" id="VFT87994.1"/>
    </source>
</evidence>
<feature type="region of interest" description="Disordered" evidence="2">
    <location>
        <begin position="322"/>
        <end position="383"/>
    </location>
</feature>
<evidence type="ECO:0000313" key="4">
    <source>
        <dbReference type="EMBL" id="KAF0698239.1"/>
    </source>
</evidence>
<dbReference type="Proteomes" id="UP000332933">
    <property type="component" value="Unassembled WGS sequence"/>
</dbReference>
<protein>
    <submittedName>
        <fullName evidence="5">Aste57867_11127 protein</fullName>
    </submittedName>
</protein>
<feature type="region of interest" description="Disordered" evidence="2">
    <location>
        <begin position="63"/>
        <end position="91"/>
    </location>
</feature>
<dbReference type="EMBL" id="CAADRA010005275">
    <property type="protein sequence ID" value="VFT87994.1"/>
    <property type="molecule type" value="Genomic_DNA"/>
</dbReference>